<keyword evidence="3" id="KW-1185">Reference proteome</keyword>
<organism evidence="2 3">
    <name type="scientific">[Myrmecia] bisecta</name>
    <dbReference type="NCBI Taxonomy" id="41462"/>
    <lineage>
        <taxon>Eukaryota</taxon>
        <taxon>Viridiplantae</taxon>
        <taxon>Chlorophyta</taxon>
        <taxon>core chlorophytes</taxon>
        <taxon>Trebouxiophyceae</taxon>
        <taxon>Trebouxiales</taxon>
        <taxon>Trebouxiaceae</taxon>
        <taxon>Myrmecia</taxon>
    </lineage>
</organism>
<accession>A0AAW1PQK5</accession>
<dbReference type="Proteomes" id="UP001489004">
    <property type="component" value="Unassembled WGS sequence"/>
</dbReference>
<name>A0AAW1PQK5_9CHLO</name>
<evidence type="ECO:0000313" key="2">
    <source>
        <dbReference type="EMBL" id="KAK9810282.1"/>
    </source>
</evidence>
<comment type="caution">
    <text evidence="2">The sequence shown here is derived from an EMBL/GenBank/DDBJ whole genome shotgun (WGS) entry which is preliminary data.</text>
</comment>
<evidence type="ECO:0000313" key="3">
    <source>
        <dbReference type="Proteomes" id="UP001489004"/>
    </source>
</evidence>
<protein>
    <submittedName>
        <fullName evidence="2">Uncharacterized protein</fullName>
    </submittedName>
</protein>
<proteinExistence type="predicted"/>
<sequence length="174" mass="20379">MKVAVMSGWRARHRSRVWKRERRAIAEAWHAERAGEKRQNLRRFARQRSRRSLLVILEAWRAVADCSLRLAATADLRYRQVLRYKLACALGCWRLQARQRRKLPMPAGALGRYWHIETLRAAVHGHAKPAALLHGAYEHVLRECATLEKKVLDLEEQRQRERGQVLVETYAVMP</sequence>
<feature type="coiled-coil region" evidence="1">
    <location>
        <begin position="137"/>
        <end position="164"/>
    </location>
</feature>
<keyword evidence="1" id="KW-0175">Coiled coil</keyword>
<evidence type="ECO:0000256" key="1">
    <source>
        <dbReference type="SAM" id="Coils"/>
    </source>
</evidence>
<dbReference type="AlphaFoldDB" id="A0AAW1PQK5"/>
<dbReference type="EMBL" id="JALJOR010000010">
    <property type="protein sequence ID" value="KAK9810282.1"/>
    <property type="molecule type" value="Genomic_DNA"/>
</dbReference>
<gene>
    <name evidence="2" type="ORF">WJX72_007940</name>
</gene>
<reference evidence="2 3" key="1">
    <citation type="journal article" date="2024" name="Nat. Commun.">
        <title>Phylogenomics reveals the evolutionary origins of lichenization in chlorophyte algae.</title>
        <authorList>
            <person name="Puginier C."/>
            <person name="Libourel C."/>
            <person name="Otte J."/>
            <person name="Skaloud P."/>
            <person name="Haon M."/>
            <person name="Grisel S."/>
            <person name="Petersen M."/>
            <person name="Berrin J.G."/>
            <person name="Delaux P.M."/>
            <person name="Dal Grande F."/>
            <person name="Keller J."/>
        </authorList>
    </citation>
    <scope>NUCLEOTIDE SEQUENCE [LARGE SCALE GENOMIC DNA]</scope>
    <source>
        <strain evidence="2 3">SAG 2043</strain>
    </source>
</reference>